<feature type="transmembrane region" description="Helical" evidence="5">
    <location>
        <begin position="335"/>
        <end position="355"/>
    </location>
</feature>
<feature type="transmembrane region" description="Helical" evidence="5">
    <location>
        <begin position="630"/>
        <end position="651"/>
    </location>
</feature>
<feature type="transmembrane region" description="Helical" evidence="5">
    <location>
        <begin position="561"/>
        <end position="582"/>
    </location>
</feature>
<dbReference type="GO" id="GO:0016020">
    <property type="term" value="C:membrane"/>
    <property type="evidence" value="ECO:0007669"/>
    <property type="project" value="UniProtKB-SubCell"/>
</dbReference>
<dbReference type="Proteomes" id="UP000053475">
    <property type="component" value="Unassembled WGS sequence"/>
</dbReference>
<evidence type="ECO:0000256" key="4">
    <source>
        <dbReference type="ARBA" id="ARBA00023136"/>
    </source>
</evidence>
<dbReference type="Pfam" id="PF13813">
    <property type="entry name" value="MBOAT_2"/>
    <property type="match status" value="1"/>
</dbReference>
<feature type="transmembrane region" description="Helical" evidence="5">
    <location>
        <begin position="516"/>
        <end position="541"/>
    </location>
</feature>
<accession>A0A0C1EGW8</accession>
<dbReference type="EMBL" id="JOMC01000026">
    <property type="protein sequence ID" value="KIA75904.1"/>
    <property type="molecule type" value="Genomic_DNA"/>
</dbReference>
<keyword evidence="8" id="KW-1185">Reference proteome</keyword>
<name>A0A0C1EGW8_ASPUT</name>
<feature type="transmembrane region" description="Helical" evidence="5">
    <location>
        <begin position="307"/>
        <end position="329"/>
    </location>
</feature>
<comment type="caution">
    <text evidence="7">The sequence shown here is derived from an EMBL/GenBank/DDBJ whole genome shotgun (WGS) entry which is preliminary data.</text>
</comment>
<gene>
    <name evidence="7" type="ORF">HK57_00309</name>
</gene>
<feature type="transmembrane region" description="Helical" evidence="5">
    <location>
        <begin position="732"/>
        <end position="755"/>
    </location>
</feature>
<keyword evidence="3 5" id="KW-1133">Transmembrane helix</keyword>
<keyword evidence="2 5" id="KW-0812">Transmembrane</keyword>
<evidence type="ECO:0000313" key="7">
    <source>
        <dbReference type="EMBL" id="KIA75904.1"/>
    </source>
</evidence>
<comment type="subcellular location">
    <subcellularLocation>
        <location evidence="1">Membrane</location>
        <topology evidence="1">Multi-pass membrane protein</topology>
    </subcellularLocation>
</comment>
<feature type="transmembrane region" description="Helical" evidence="5">
    <location>
        <begin position="367"/>
        <end position="386"/>
    </location>
</feature>
<reference evidence="7 8" key="1">
    <citation type="submission" date="2014-11" db="EMBL/GenBank/DDBJ databases">
        <title>Genomics derived discovery of secondary metabolites biosynthetic gene clusters in Aspergillus ustus.</title>
        <authorList>
            <person name="Pi B."/>
            <person name="Dai F."/>
            <person name="Song X."/>
            <person name="Zhu C."/>
            <person name="Li H."/>
            <person name="Yu D."/>
        </authorList>
    </citation>
    <scope>NUCLEOTIDE SEQUENCE [LARGE SCALE GENOMIC DNA]</scope>
    <source>
        <strain evidence="7 8">3.3904</strain>
    </source>
</reference>
<proteinExistence type="predicted"/>
<feature type="transmembrane region" description="Helical" evidence="5">
    <location>
        <begin position="703"/>
        <end position="720"/>
    </location>
</feature>
<evidence type="ECO:0000259" key="6">
    <source>
        <dbReference type="Pfam" id="PF13813"/>
    </source>
</evidence>
<feature type="transmembrane region" description="Helical" evidence="5">
    <location>
        <begin position="594"/>
        <end position="610"/>
    </location>
</feature>
<sequence length="763" mass="85176">MADYVFQTLADNLQALQNTYSAREEMPAWAIKLLTPTFMAVAVLTTVCPAGPVRVTIGLTAFTSLWLHVLTHWVSGPAFFMDAIFMISITVRWLLMFLAGTPEIDYHQTTRSGTTLTHTGTGDIHVLDRVLTKVRWSVELWSCWRGQGWNFVDQHLPQGAEQKQSRWEFLVFNAGRVLLNQYLSDLVRRYAFCALWPTAQFEGHVDFNSLPFLHRHGLVALQLIRDSLMLDGEYRKVSILLVGLHLSTPDRWPSLFGNVRDLYTVRNFWGRVWHQIFRQIFTRCGDLVANSALNAQKGSLLYKYSRLYVGFLVSGIQHYACALLIPSAGGYGWGMFWQMPGYAAVITVEDILKYYGKQAAGIQDGKFVRFLGYIWTAYWMTLIYALPVGFVSDIGGFTGACSKNVDGGLGNEATTAALGYHSLWRIAIRGNNVPLEIKSVLQTGRFANGTPLTHRFTGLGFLDKKLVPAVIFYDGLLTGASPFYRLLLVDIHSTMQAMALCMLVSSRSKSLSTISLLIPTIWNIFNQFYGAAFVYPLYLLLEAVTTGFNPLPPVENENCRFALLWSAIIGSFLPFTFLWPAFLRSTTERRQRAIALYRFAPVVFSLLQLVGEKTSGAQVVLQPTSHASPYFVAGCAATVGHWYALGGALVLTGRAIQRARGTGRLRALILVLRQLYYLPRSAETALRLNACVLARAAHEFLQYDLLVLFAAYLPYAYYLLAPLNLASSPLTIVLALVLGTIVLGPGGVLAFAYGVRWHLVIQE</sequence>
<dbReference type="InterPro" id="IPR032805">
    <property type="entry name" value="Wax_synthase_dom"/>
</dbReference>
<organism evidence="7 8">
    <name type="scientific">Aspergillus ustus</name>
    <dbReference type="NCBI Taxonomy" id="40382"/>
    <lineage>
        <taxon>Eukaryota</taxon>
        <taxon>Fungi</taxon>
        <taxon>Dikarya</taxon>
        <taxon>Ascomycota</taxon>
        <taxon>Pezizomycotina</taxon>
        <taxon>Eurotiomycetes</taxon>
        <taxon>Eurotiomycetidae</taxon>
        <taxon>Eurotiales</taxon>
        <taxon>Aspergillaceae</taxon>
        <taxon>Aspergillus</taxon>
        <taxon>Aspergillus subgen. Nidulantes</taxon>
    </lineage>
</organism>
<evidence type="ECO:0000256" key="1">
    <source>
        <dbReference type="ARBA" id="ARBA00004141"/>
    </source>
</evidence>
<feature type="domain" description="Wax synthase" evidence="6">
    <location>
        <begin position="252"/>
        <end position="327"/>
    </location>
</feature>
<protein>
    <recommendedName>
        <fullName evidence="6">Wax synthase domain-containing protein</fullName>
    </recommendedName>
</protein>
<feature type="transmembrane region" description="Helical" evidence="5">
    <location>
        <begin position="79"/>
        <end position="99"/>
    </location>
</feature>
<evidence type="ECO:0000313" key="8">
    <source>
        <dbReference type="Proteomes" id="UP000053475"/>
    </source>
</evidence>
<evidence type="ECO:0000256" key="5">
    <source>
        <dbReference type="SAM" id="Phobius"/>
    </source>
</evidence>
<evidence type="ECO:0000256" key="2">
    <source>
        <dbReference type="ARBA" id="ARBA00022692"/>
    </source>
</evidence>
<evidence type="ECO:0000256" key="3">
    <source>
        <dbReference type="ARBA" id="ARBA00022989"/>
    </source>
</evidence>
<keyword evidence="4 5" id="KW-0472">Membrane</keyword>
<dbReference type="AlphaFoldDB" id="A0A0C1EGW8"/>